<feature type="domain" description="HTH merR-type" evidence="5">
    <location>
        <begin position="1"/>
        <end position="67"/>
    </location>
</feature>
<evidence type="ECO:0000313" key="6">
    <source>
        <dbReference type="EMBL" id="QUI25178.1"/>
    </source>
</evidence>
<dbReference type="SMART" id="SM00422">
    <property type="entry name" value="HTH_MERR"/>
    <property type="match status" value="1"/>
</dbReference>
<evidence type="ECO:0000256" key="1">
    <source>
        <dbReference type="ARBA" id="ARBA00022491"/>
    </source>
</evidence>
<dbReference type="InterPro" id="IPR000551">
    <property type="entry name" value="MerR-type_HTH_dom"/>
</dbReference>
<dbReference type="AlphaFoldDB" id="A0A8J8MPV4"/>
<keyword evidence="1" id="KW-0678">Repressor</keyword>
<gene>
    <name evidence="6" type="ORF">HZI73_24045</name>
</gene>
<sequence length="429" mass="50883">MYIGEFSKKLGVSADTVRYYINIGLLLPQKRNHKYYFLEDNIDVMKEILRYKRLNFTLDEIGQLLHIKNAFFNINQANQKYVLDLLMDKQQVIKEEIHQLESCYNSLQEKIDKVKQVDVTEVNSIGIPVNFIHNLVCPHCGKSWDTIEKDKTPYIHHGALQCSCGYAMQIKDGIIITQPLEDVTEENHTNIIDNMQQHLGDYYQNQDSGYHKIMNQMQIVTNQCLLEHIKHKKVIVSMGISPYKILKNIVENLDQDAYYIILDHRYHYLKYIKQHIDVMEHRHHVIFIYGDREKLPLKHHIADLMIDLFYTDVLALHTHYRDLHLWKTYLHPQGTYYTYYCTIKPHTKTAWVNQWDLKKNYLLEHIRKEFRDHGFKENERTHVCSLPLQSIFYEGISDIEKELIHTINPTDSVHIYSDVYTLEASCPST</sequence>
<dbReference type="EMBL" id="CP058649">
    <property type="protein sequence ID" value="QUI25178.1"/>
    <property type="molecule type" value="Genomic_DNA"/>
</dbReference>
<evidence type="ECO:0000259" key="5">
    <source>
        <dbReference type="PROSITE" id="PS50937"/>
    </source>
</evidence>
<proteinExistence type="predicted"/>
<dbReference type="SUPFAM" id="SSF53335">
    <property type="entry name" value="S-adenosyl-L-methionine-dependent methyltransferases"/>
    <property type="match status" value="1"/>
</dbReference>
<dbReference type="PROSITE" id="PS50937">
    <property type="entry name" value="HTH_MERR_2"/>
    <property type="match status" value="1"/>
</dbReference>
<dbReference type="KEGG" id="vpy:HZI73_24045"/>
<evidence type="ECO:0000313" key="7">
    <source>
        <dbReference type="Proteomes" id="UP000683246"/>
    </source>
</evidence>
<keyword evidence="2" id="KW-0805">Transcription regulation</keyword>
<dbReference type="SUPFAM" id="SSF46955">
    <property type="entry name" value="Putative DNA-binding domain"/>
    <property type="match status" value="1"/>
</dbReference>
<dbReference type="InterPro" id="IPR029063">
    <property type="entry name" value="SAM-dependent_MTases_sf"/>
</dbReference>
<dbReference type="Gene3D" id="1.10.1660.10">
    <property type="match status" value="1"/>
</dbReference>
<keyword evidence="3" id="KW-0238">DNA-binding</keyword>
<evidence type="ECO:0000256" key="3">
    <source>
        <dbReference type="ARBA" id="ARBA00023125"/>
    </source>
</evidence>
<name>A0A8J8MPV4_9FIRM</name>
<keyword evidence="4" id="KW-0804">Transcription</keyword>
<accession>A0A8J8MPV4</accession>
<keyword evidence="7" id="KW-1185">Reference proteome</keyword>
<evidence type="ECO:0000256" key="2">
    <source>
        <dbReference type="ARBA" id="ARBA00023015"/>
    </source>
</evidence>
<dbReference type="Pfam" id="PF13411">
    <property type="entry name" value="MerR_1"/>
    <property type="match status" value="1"/>
</dbReference>
<dbReference type="RefSeq" id="WP_212695877.1">
    <property type="nucleotide sequence ID" value="NZ_CP058649.1"/>
</dbReference>
<dbReference type="GO" id="GO:0003700">
    <property type="term" value="F:DNA-binding transcription factor activity"/>
    <property type="evidence" value="ECO:0007669"/>
    <property type="project" value="InterPro"/>
</dbReference>
<dbReference type="InterPro" id="IPR047057">
    <property type="entry name" value="MerR_fam"/>
</dbReference>
<reference evidence="6" key="1">
    <citation type="submission" date="2020-07" db="EMBL/GenBank/DDBJ databases">
        <title>Vallitalea pronyensis genome.</title>
        <authorList>
            <person name="Postec A."/>
        </authorList>
    </citation>
    <scope>NUCLEOTIDE SEQUENCE</scope>
    <source>
        <strain evidence="6">FatNI3</strain>
    </source>
</reference>
<dbReference type="GO" id="GO:0003677">
    <property type="term" value="F:DNA binding"/>
    <property type="evidence" value="ECO:0007669"/>
    <property type="project" value="UniProtKB-KW"/>
</dbReference>
<dbReference type="CDD" id="cd00592">
    <property type="entry name" value="HTH_MerR-like"/>
    <property type="match status" value="1"/>
</dbReference>
<dbReference type="PANTHER" id="PTHR30204">
    <property type="entry name" value="REDOX-CYCLING DRUG-SENSING TRANSCRIPTIONAL ACTIVATOR SOXR"/>
    <property type="match status" value="1"/>
</dbReference>
<dbReference type="PANTHER" id="PTHR30204:SF69">
    <property type="entry name" value="MERR-FAMILY TRANSCRIPTIONAL REGULATOR"/>
    <property type="match status" value="1"/>
</dbReference>
<dbReference type="InterPro" id="IPR009061">
    <property type="entry name" value="DNA-bd_dom_put_sf"/>
</dbReference>
<protein>
    <submittedName>
        <fullName evidence="6">MerR family transcriptional regulator</fullName>
    </submittedName>
</protein>
<dbReference type="Proteomes" id="UP000683246">
    <property type="component" value="Chromosome"/>
</dbReference>
<organism evidence="6 7">
    <name type="scientific">Vallitalea pronyensis</name>
    <dbReference type="NCBI Taxonomy" id="1348613"/>
    <lineage>
        <taxon>Bacteria</taxon>
        <taxon>Bacillati</taxon>
        <taxon>Bacillota</taxon>
        <taxon>Clostridia</taxon>
        <taxon>Lachnospirales</taxon>
        <taxon>Vallitaleaceae</taxon>
        <taxon>Vallitalea</taxon>
    </lineage>
</organism>
<evidence type="ECO:0000256" key="4">
    <source>
        <dbReference type="ARBA" id="ARBA00023163"/>
    </source>
</evidence>